<reference evidence="8" key="2">
    <citation type="submission" date="2020-11" db="EMBL/GenBank/DDBJ databases">
        <authorList>
            <person name="Cecchin M."/>
            <person name="Marcolungo L."/>
            <person name="Rossato M."/>
            <person name="Girolomoni L."/>
            <person name="Cosentino E."/>
            <person name="Cuine S."/>
            <person name="Li-Beisson Y."/>
            <person name="Delledonne M."/>
            <person name="Ballottari M."/>
        </authorList>
    </citation>
    <scope>NUCLEOTIDE SEQUENCE</scope>
    <source>
        <strain evidence="8">211/11P</strain>
        <tissue evidence="8">Whole cell</tissue>
    </source>
</reference>
<keyword evidence="5" id="KW-0539">Nucleus</keyword>
<dbReference type="PANTHER" id="PTHR32467">
    <property type="entry name" value="AP2-LIKE ETHYLENE-RESPONSIVE TRANSCRIPTION FACTOR"/>
    <property type="match status" value="1"/>
</dbReference>
<feature type="region of interest" description="Disordered" evidence="6">
    <location>
        <begin position="1"/>
        <end position="41"/>
    </location>
</feature>
<keyword evidence="3" id="KW-0238">DNA-binding</keyword>
<organism evidence="8 9">
    <name type="scientific">Chlorella vulgaris</name>
    <name type="common">Green alga</name>
    <dbReference type="NCBI Taxonomy" id="3077"/>
    <lineage>
        <taxon>Eukaryota</taxon>
        <taxon>Viridiplantae</taxon>
        <taxon>Chlorophyta</taxon>
        <taxon>core chlorophytes</taxon>
        <taxon>Trebouxiophyceae</taxon>
        <taxon>Chlorellales</taxon>
        <taxon>Chlorellaceae</taxon>
        <taxon>Chlorella clade</taxon>
        <taxon>Chlorella</taxon>
    </lineage>
</organism>
<evidence type="ECO:0000313" key="9">
    <source>
        <dbReference type="Proteomes" id="UP001055712"/>
    </source>
</evidence>
<feature type="region of interest" description="Disordered" evidence="6">
    <location>
        <begin position="352"/>
        <end position="424"/>
    </location>
</feature>
<accession>A0A9D4TQT1</accession>
<keyword evidence="2" id="KW-0805">Transcription regulation</keyword>
<feature type="compositionally biased region" description="Low complexity" evidence="6">
    <location>
        <begin position="11"/>
        <end position="35"/>
    </location>
</feature>
<evidence type="ECO:0000256" key="2">
    <source>
        <dbReference type="ARBA" id="ARBA00023015"/>
    </source>
</evidence>
<dbReference type="PROSITE" id="PS51032">
    <property type="entry name" value="AP2_ERF"/>
    <property type="match status" value="1"/>
</dbReference>
<comment type="subcellular location">
    <subcellularLocation>
        <location evidence="1">Nucleus</location>
    </subcellularLocation>
</comment>
<dbReference type="SMART" id="SM00380">
    <property type="entry name" value="AP2"/>
    <property type="match status" value="1"/>
</dbReference>
<feature type="region of interest" description="Disordered" evidence="6">
    <location>
        <begin position="170"/>
        <end position="216"/>
    </location>
</feature>
<feature type="compositionally biased region" description="Low complexity" evidence="6">
    <location>
        <begin position="375"/>
        <end position="395"/>
    </location>
</feature>
<evidence type="ECO:0000256" key="6">
    <source>
        <dbReference type="SAM" id="MobiDB-lite"/>
    </source>
</evidence>
<feature type="domain" description="AP2/ERF" evidence="7">
    <location>
        <begin position="84"/>
        <end position="142"/>
    </location>
</feature>
<evidence type="ECO:0000256" key="3">
    <source>
        <dbReference type="ARBA" id="ARBA00023125"/>
    </source>
</evidence>
<evidence type="ECO:0000256" key="4">
    <source>
        <dbReference type="ARBA" id="ARBA00023163"/>
    </source>
</evidence>
<dbReference type="SUPFAM" id="SSF54171">
    <property type="entry name" value="DNA-binding domain"/>
    <property type="match status" value="1"/>
</dbReference>
<gene>
    <name evidence="8" type="ORF">D9Q98_003794</name>
</gene>
<comment type="caution">
    <text evidence="8">The sequence shown here is derived from an EMBL/GenBank/DDBJ whole genome shotgun (WGS) entry which is preliminary data.</text>
</comment>
<dbReference type="InterPro" id="IPR001471">
    <property type="entry name" value="AP2/ERF_dom"/>
</dbReference>
<dbReference type="AlphaFoldDB" id="A0A9D4TQT1"/>
<name>A0A9D4TQT1_CHLVU</name>
<feature type="compositionally biased region" description="Pro residues" evidence="6">
    <location>
        <begin position="359"/>
        <end position="374"/>
    </location>
</feature>
<dbReference type="PANTHER" id="PTHR32467:SF90">
    <property type="entry name" value="AP2-LIKE ETHYLENE-RESPONSIVE TRANSCRIPTION FACTOR AIL1"/>
    <property type="match status" value="1"/>
</dbReference>
<evidence type="ECO:0000313" key="8">
    <source>
        <dbReference type="EMBL" id="KAI3432232.1"/>
    </source>
</evidence>
<dbReference type="GO" id="GO:0005634">
    <property type="term" value="C:nucleus"/>
    <property type="evidence" value="ECO:0007669"/>
    <property type="project" value="UniProtKB-SubCell"/>
</dbReference>
<evidence type="ECO:0000256" key="5">
    <source>
        <dbReference type="ARBA" id="ARBA00023242"/>
    </source>
</evidence>
<keyword evidence="9" id="KW-1185">Reference proteome</keyword>
<dbReference type="GO" id="GO:0003677">
    <property type="term" value="F:DNA binding"/>
    <property type="evidence" value="ECO:0007669"/>
    <property type="project" value="UniProtKB-KW"/>
</dbReference>
<keyword evidence="4" id="KW-0804">Transcription</keyword>
<dbReference type="GO" id="GO:0003700">
    <property type="term" value="F:DNA-binding transcription factor activity"/>
    <property type="evidence" value="ECO:0007669"/>
    <property type="project" value="InterPro"/>
</dbReference>
<dbReference type="Gene3D" id="3.30.730.10">
    <property type="entry name" value="AP2/ERF domain"/>
    <property type="match status" value="1"/>
</dbReference>
<evidence type="ECO:0000256" key="1">
    <source>
        <dbReference type="ARBA" id="ARBA00004123"/>
    </source>
</evidence>
<sequence length="627" mass="65647">MSPAAVRPEQRQQWSRSSSPRRLSTGDMSDSSTSGCATASDDSLRSRQRFVEALQEHFCKFATGGNIAPDMVMHLRSSNPGGLRMRGVTRHKRTQRYEGHIWESKKQVYLGAYDTEALAGMAHDIMALRCKGLAGATMLNFSLECYTPMLTLIGRLSREEIVAALRDCSKNQSSMRGHHSGAADGGERNAASSLAPGGSQAGSHAAAPTTEGTLASRVRKAGSAAAPVLTVNVRRRVYTAAGSEGGSPMPASPKRLSGKMPPCTLCPPCFPAAAVAAAAASCAFPALSAAGVGFWDCMDAGLELECPMAESQSLIFSASDDAYLFQPPMLSPASSLPISCIDMEHVNGTMLLTDQDHPAGPPAPRPLPPGPPASAPIAAAIQEAAAEAQAQAPDATLGEMEQGKESAAEQLLMRSPPTSPSLPLSRVPPLAMGVPVAPPPTPHVYSGSVLAPSSAQPAIWSDLWPQPSTAATQPRCFQPGRLLPSTACATATAALLANDRLTAPPAPAEPRPCRPGRLVTVLPAAAVPSLPDAAVPATLSLPVRYHNPYPYPYGYPYRHPFPNPCFYSYPQPPSMDAVRAASMATLQQAGLLSPLQWGIGLPSHSQPGPASSACSPFAMYSRLPFPG</sequence>
<dbReference type="OrthoDB" id="515794at2759"/>
<dbReference type="InterPro" id="IPR016177">
    <property type="entry name" value="DNA-bd_dom_sf"/>
</dbReference>
<protein>
    <recommendedName>
        <fullName evidence="7">AP2/ERF domain-containing protein</fullName>
    </recommendedName>
</protein>
<dbReference type="InterPro" id="IPR036955">
    <property type="entry name" value="AP2/ERF_dom_sf"/>
</dbReference>
<dbReference type="EMBL" id="SIDB01000005">
    <property type="protein sequence ID" value="KAI3432232.1"/>
    <property type="molecule type" value="Genomic_DNA"/>
</dbReference>
<evidence type="ECO:0000259" key="7">
    <source>
        <dbReference type="PROSITE" id="PS51032"/>
    </source>
</evidence>
<reference evidence="8" key="1">
    <citation type="journal article" date="2019" name="Plant J.">
        <title>Chlorella vulgaris genome assembly and annotation reveals the molecular basis for metabolic acclimation to high light conditions.</title>
        <authorList>
            <person name="Cecchin M."/>
            <person name="Marcolungo L."/>
            <person name="Rossato M."/>
            <person name="Girolomoni L."/>
            <person name="Cosentino E."/>
            <person name="Cuine S."/>
            <person name="Li-Beisson Y."/>
            <person name="Delledonne M."/>
            <person name="Ballottari M."/>
        </authorList>
    </citation>
    <scope>NUCLEOTIDE SEQUENCE</scope>
    <source>
        <strain evidence="8">211/11P</strain>
    </source>
</reference>
<dbReference type="Proteomes" id="UP001055712">
    <property type="component" value="Unassembled WGS sequence"/>
</dbReference>
<proteinExistence type="predicted"/>
<feature type="compositionally biased region" description="Low complexity" evidence="6">
    <location>
        <begin position="411"/>
        <end position="424"/>
    </location>
</feature>